<protein>
    <submittedName>
        <fullName evidence="4">Endonuclease/exonuclease/phosphatase family protein</fullName>
    </submittedName>
</protein>
<dbReference type="GO" id="GO:0004527">
    <property type="term" value="F:exonuclease activity"/>
    <property type="evidence" value="ECO:0007669"/>
    <property type="project" value="UniProtKB-KW"/>
</dbReference>
<dbReference type="AlphaFoldDB" id="A0A368UCE9"/>
<keyword evidence="4" id="KW-0540">Nuclease</keyword>
<dbReference type="RefSeq" id="WP_114485610.1">
    <property type="nucleotide sequence ID" value="NZ_CBCSHM010000015.1"/>
</dbReference>
<dbReference type="GO" id="GO:0006506">
    <property type="term" value="P:GPI anchor biosynthetic process"/>
    <property type="evidence" value="ECO:0007669"/>
    <property type="project" value="TreeGrafter"/>
</dbReference>
<dbReference type="SUPFAM" id="SSF56219">
    <property type="entry name" value="DNase I-like"/>
    <property type="match status" value="1"/>
</dbReference>
<feature type="transmembrane region" description="Helical" evidence="2">
    <location>
        <begin position="67"/>
        <end position="86"/>
    </location>
</feature>
<dbReference type="Proteomes" id="UP000253204">
    <property type="component" value="Unassembled WGS sequence"/>
</dbReference>
<dbReference type="InterPro" id="IPR036691">
    <property type="entry name" value="Endo/exonu/phosph_ase_sf"/>
</dbReference>
<dbReference type="GO" id="GO:0016020">
    <property type="term" value="C:membrane"/>
    <property type="evidence" value="ECO:0007669"/>
    <property type="project" value="GOC"/>
</dbReference>
<dbReference type="OrthoDB" id="9796594at2"/>
<feature type="compositionally biased region" description="Basic and acidic residues" evidence="1">
    <location>
        <begin position="342"/>
        <end position="352"/>
    </location>
</feature>
<keyword evidence="2" id="KW-1133">Transmembrane helix</keyword>
<keyword evidence="2" id="KW-0812">Transmembrane</keyword>
<feature type="domain" description="Endonuclease/exonuclease/phosphatase" evidence="3">
    <location>
        <begin position="117"/>
        <end position="331"/>
    </location>
</feature>
<proteinExistence type="predicted"/>
<dbReference type="InterPro" id="IPR051916">
    <property type="entry name" value="GPI-anchor_lipid_remodeler"/>
</dbReference>
<dbReference type="PANTHER" id="PTHR14859:SF15">
    <property type="entry name" value="ENDONUCLEASE_EXONUCLEASE_PHOSPHATASE DOMAIN-CONTAINING PROTEIN"/>
    <property type="match status" value="1"/>
</dbReference>
<gene>
    <name evidence="4" type="ORF">DU506_03710</name>
</gene>
<keyword evidence="4" id="KW-0269">Exonuclease</keyword>
<evidence type="ECO:0000313" key="4">
    <source>
        <dbReference type="EMBL" id="RCV93223.1"/>
    </source>
</evidence>
<feature type="region of interest" description="Disordered" evidence="1">
    <location>
        <begin position="342"/>
        <end position="381"/>
    </location>
</feature>
<dbReference type="PANTHER" id="PTHR14859">
    <property type="entry name" value="CALCOFLUOR WHITE HYPERSENSITIVE PROTEIN PRECURSOR"/>
    <property type="match status" value="1"/>
</dbReference>
<evidence type="ECO:0000313" key="5">
    <source>
        <dbReference type="Proteomes" id="UP000253204"/>
    </source>
</evidence>
<evidence type="ECO:0000256" key="2">
    <source>
        <dbReference type="SAM" id="Phobius"/>
    </source>
</evidence>
<feature type="transmembrane region" description="Helical" evidence="2">
    <location>
        <begin position="40"/>
        <end position="60"/>
    </location>
</feature>
<dbReference type="EMBL" id="QPIJ01000004">
    <property type="protein sequence ID" value="RCV93223.1"/>
    <property type="molecule type" value="Genomic_DNA"/>
</dbReference>
<dbReference type="InterPro" id="IPR005135">
    <property type="entry name" value="Endo/exonuclease/phosphatase"/>
</dbReference>
<name>A0A368UCE9_9GAMM</name>
<keyword evidence="5" id="KW-1185">Reference proteome</keyword>
<accession>A0A368UCE9</accession>
<comment type="caution">
    <text evidence="4">The sequence shown here is derived from an EMBL/GenBank/DDBJ whole genome shotgun (WGS) entry which is preliminary data.</text>
</comment>
<reference evidence="4 5" key="1">
    <citation type="submission" date="2018-07" db="EMBL/GenBank/DDBJ databases">
        <title>Halomonas rutogse sp. nov., isolated from Lake TangqianCo on Tibetan Plateau.</title>
        <authorList>
            <person name="Lu H."/>
            <person name="Xing P."/>
            <person name="Wu Q."/>
        </authorList>
    </citation>
    <scope>NUCLEOTIDE SEQUENCE [LARGE SCALE GENOMIC DNA]</scope>
    <source>
        <strain evidence="4 5">TQ8S</strain>
    </source>
</reference>
<evidence type="ECO:0000259" key="3">
    <source>
        <dbReference type="Pfam" id="PF03372"/>
    </source>
</evidence>
<sequence length="381" mass="43273">MTAKLLLWTARVLTLLMVVVSVLPMIPSGKWWIRLWEFPRLQLTCALVAALVLLAVHAWWNRPRTEHAVWVAVIFATVGWQLSHILPFTPLWPTEVPTAEFQSSEARVTLKLLSANVTYTNDRYDELLAMVQREDPDILLLIEVDRAWAEELTPLDQHYSYRVGEVRGEGLGIVLWSRFPLLEQEVKYLVSERRPSIFATLDVPGIGPVRYIGIHPVPPGLRGRTTRNDETSERQDSRVRDAELMLVARHVQKDSDNRWIVTGDFNDVGWSDTTQLFADLSDLKDPRRGRRLLSTYHAELPLWRYPIDHLFVSDGFHLIDLDRVRVLGSDHFAVTTTLAVAKKDQAKPKASAEEEEQASEMVEEGGEDAAEQGVSSTPGDQ</sequence>
<keyword evidence="2" id="KW-0472">Membrane</keyword>
<keyword evidence="4" id="KW-0378">Hydrolase</keyword>
<organism evidence="4 5">
    <name type="scientific">Vreelandella rituensis</name>
    <dbReference type="NCBI Taxonomy" id="2282306"/>
    <lineage>
        <taxon>Bacteria</taxon>
        <taxon>Pseudomonadati</taxon>
        <taxon>Pseudomonadota</taxon>
        <taxon>Gammaproteobacteria</taxon>
        <taxon>Oceanospirillales</taxon>
        <taxon>Halomonadaceae</taxon>
        <taxon>Vreelandella</taxon>
    </lineage>
</organism>
<feature type="compositionally biased region" description="Acidic residues" evidence="1">
    <location>
        <begin position="353"/>
        <end position="370"/>
    </location>
</feature>
<dbReference type="Pfam" id="PF03372">
    <property type="entry name" value="Exo_endo_phos"/>
    <property type="match status" value="1"/>
</dbReference>
<dbReference type="GO" id="GO:0004519">
    <property type="term" value="F:endonuclease activity"/>
    <property type="evidence" value="ECO:0007669"/>
    <property type="project" value="UniProtKB-KW"/>
</dbReference>
<evidence type="ECO:0000256" key="1">
    <source>
        <dbReference type="SAM" id="MobiDB-lite"/>
    </source>
</evidence>
<dbReference type="Gene3D" id="3.60.10.10">
    <property type="entry name" value="Endonuclease/exonuclease/phosphatase"/>
    <property type="match status" value="1"/>
</dbReference>
<keyword evidence="4" id="KW-0255">Endonuclease</keyword>